<dbReference type="Proteomes" id="UP001152484">
    <property type="component" value="Unassembled WGS sequence"/>
</dbReference>
<evidence type="ECO:0000313" key="3">
    <source>
        <dbReference type="Proteomes" id="UP001152484"/>
    </source>
</evidence>
<feature type="region of interest" description="Disordered" evidence="1">
    <location>
        <begin position="77"/>
        <end position="98"/>
    </location>
</feature>
<sequence length="111" mass="12008">MFAVLGICGNLNRFTFLARNTSPLAPRRPRPHQRPSFSSTAAAIGAACNNKKVAGDQENQQSDCSCGGASHILPKLQSFPEIKEKKSSRTGMGESDRGSFTDLHIFLEVLS</sequence>
<organism evidence="2 3">
    <name type="scientific">Cuscuta europaea</name>
    <name type="common">European dodder</name>
    <dbReference type="NCBI Taxonomy" id="41803"/>
    <lineage>
        <taxon>Eukaryota</taxon>
        <taxon>Viridiplantae</taxon>
        <taxon>Streptophyta</taxon>
        <taxon>Embryophyta</taxon>
        <taxon>Tracheophyta</taxon>
        <taxon>Spermatophyta</taxon>
        <taxon>Magnoliopsida</taxon>
        <taxon>eudicotyledons</taxon>
        <taxon>Gunneridae</taxon>
        <taxon>Pentapetalae</taxon>
        <taxon>asterids</taxon>
        <taxon>lamiids</taxon>
        <taxon>Solanales</taxon>
        <taxon>Convolvulaceae</taxon>
        <taxon>Cuscuteae</taxon>
        <taxon>Cuscuta</taxon>
        <taxon>Cuscuta subgen. Cuscuta</taxon>
    </lineage>
</organism>
<proteinExistence type="predicted"/>
<keyword evidence="3" id="KW-1185">Reference proteome</keyword>
<evidence type="ECO:0000256" key="1">
    <source>
        <dbReference type="SAM" id="MobiDB-lite"/>
    </source>
</evidence>
<gene>
    <name evidence="2" type="ORF">CEURO_LOCUS16894</name>
</gene>
<protein>
    <submittedName>
        <fullName evidence="2">Uncharacterized protein</fullName>
    </submittedName>
</protein>
<name>A0A9P1EGS3_CUSEU</name>
<reference evidence="2" key="1">
    <citation type="submission" date="2022-07" db="EMBL/GenBank/DDBJ databases">
        <authorList>
            <person name="Macas J."/>
            <person name="Novak P."/>
            <person name="Neumann P."/>
        </authorList>
    </citation>
    <scope>NUCLEOTIDE SEQUENCE</scope>
</reference>
<accession>A0A9P1EGS3</accession>
<dbReference type="AlphaFoldDB" id="A0A9P1EGS3"/>
<evidence type="ECO:0000313" key="2">
    <source>
        <dbReference type="EMBL" id="CAH9105433.1"/>
    </source>
</evidence>
<dbReference type="EMBL" id="CAMAPE010000048">
    <property type="protein sequence ID" value="CAH9105433.1"/>
    <property type="molecule type" value="Genomic_DNA"/>
</dbReference>
<comment type="caution">
    <text evidence="2">The sequence shown here is derived from an EMBL/GenBank/DDBJ whole genome shotgun (WGS) entry which is preliminary data.</text>
</comment>